<feature type="domain" description="ABC transporter" evidence="16">
    <location>
        <begin position="1226"/>
        <end position="1444"/>
    </location>
</feature>
<keyword evidence="6 15" id="KW-0812">Transmembrane</keyword>
<comment type="subcellular location">
    <subcellularLocation>
        <location evidence="1">Cell membrane</location>
        <topology evidence="1">Multi-pass membrane protein</topology>
    </subcellularLocation>
</comment>
<dbReference type="InterPro" id="IPR003439">
    <property type="entry name" value="ABC_transporter-like_ATP-bd"/>
</dbReference>
<feature type="transmembrane region" description="Helical" evidence="15">
    <location>
        <begin position="172"/>
        <end position="195"/>
    </location>
</feature>
<feature type="transmembrane region" description="Helical" evidence="15">
    <location>
        <begin position="947"/>
        <end position="973"/>
    </location>
</feature>
<evidence type="ECO:0000256" key="14">
    <source>
        <dbReference type="ARBA" id="ARBA00034018"/>
    </source>
</evidence>
<dbReference type="AlphaFoldDB" id="A0A0N4U4C2"/>
<keyword evidence="4" id="KW-0813">Transport</keyword>
<dbReference type="FunFam" id="1.20.1560.10:FF:000013">
    <property type="entry name" value="ABC transporter C family member 2"/>
    <property type="match status" value="1"/>
</dbReference>
<keyword evidence="12 15" id="KW-0472">Membrane</keyword>
<evidence type="ECO:0000256" key="5">
    <source>
        <dbReference type="ARBA" id="ARBA00022475"/>
    </source>
</evidence>
<feature type="transmembrane region" description="Helical" evidence="15">
    <location>
        <begin position="1023"/>
        <end position="1043"/>
    </location>
</feature>
<evidence type="ECO:0000256" key="11">
    <source>
        <dbReference type="ARBA" id="ARBA00022989"/>
    </source>
</evidence>
<feature type="domain" description="ABC transmembrane type-1" evidence="17">
    <location>
        <begin position="942"/>
        <end position="1192"/>
    </location>
</feature>
<dbReference type="Pfam" id="PF00005">
    <property type="entry name" value="ABC_tran"/>
    <property type="match status" value="2"/>
</dbReference>
<dbReference type="SMART" id="SM00382">
    <property type="entry name" value="AAA"/>
    <property type="match status" value="2"/>
</dbReference>
<name>A0A0N4U4C2_DRAME</name>
<evidence type="ECO:0000256" key="3">
    <source>
        <dbReference type="ARBA" id="ARBA00012191"/>
    </source>
</evidence>
<feature type="transmembrane region" description="Helical" evidence="15">
    <location>
        <begin position="1139"/>
        <end position="1159"/>
    </location>
</feature>
<comment type="similarity">
    <text evidence="2">Belongs to the ABC transporter superfamily. ABCC family. Conjugate transporter (TC 3.A.1.208) subfamily.</text>
</comment>
<feature type="transmembrane region" description="Helical" evidence="15">
    <location>
        <begin position="1165"/>
        <end position="1184"/>
    </location>
</feature>
<dbReference type="Proteomes" id="UP000274756">
    <property type="component" value="Unassembled WGS sequence"/>
</dbReference>
<evidence type="ECO:0000256" key="1">
    <source>
        <dbReference type="ARBA" id="ARBA00004651"/>
    </source>
</evidence>
<dbReference type="CDD" id="cd03250">
    <property type="entry name" value="ABCC_MRP_domain1"/>
    <property type="match status" value="1"/>
</dbReference>
<evidence type="ECO:0000256" key="13">
    <source>
        <dbReference type="ARBA" id="ARBA00023180"/>
    </source>
</evidence>
<evidence type="ECO:0000259" key="17">
    <source>
        <dbReference type="PROSITE" id="PS50929"/>
    </source>
</evidence>
<feature type="transmembrane region" description="Helical" evidence="15">
    <location>
        <begin position="142"/>
        <end position="165"/>
    </location>
</feature>
<dbReference type="InterPro" id="IPR011527">
    <property type="entry name" value="ABC1_TM_dom"/>
</dbReference>
<keyword evidence="13" id="KW-0325">Glycoprotein</keyword>
<dbReference type="EMBL" id="UYYG01001154">
    <property type="protein sequence ID" value="VDN56011.1"/>
    <property type="molecule type" value="Genomic_DNA"/>
</dbReference>
<evidence type="ECO:0000256" key="2">
    <source>
        <dbReference type="ARBA" id="ARBA00009726"/>
    </source>
</evidence>
<keyword evidence="20" id="KW-1185">Reference proteome</keyword>
<evidence type="ECO:0000259" key="16">
    <source>
        <dbReference type="PROSITE" id="PS50893"/>
    </source>
</evidence>
<dbReference type="Gene3D" id="3.40.50.300">
    <property type="entry name" value="P-loop containing nucleotide triphosphate hydrolases"/>
    <property type="match status" value="2"/>
</dbReference>
<dbReference type="Gene3D" id="1.20.1560.10">
    <property type="entry name" value="ABC transporter type 1, transmembrane domain"/>
    <property type="match status" value="2"/>
</dbReference>
<accession>A0A0N4U4C2</accession>
<dbReference type="PROSITE" id="PS50893">
    <property type="entry name" value="ABC_TRANSPORTER_2"/>
    <property type="match status" value="2"/>
</dbReference>
<keyword evidence="8" id="KW-0547">Nucleotide-binding</keyword>
<dbReference type="SUPFAM" id="SSF52540">
    <property type="entry name" value="P-loop containing nucleoside triphosphate hydrolases"/>
    <property type="match status" value="2"/>
</dbReference>
<dbReference type="STRING" id="318479.A0A0N4U4C2"/>
<feature type="domain" description="ABC transmembrane type-1" evidence="17">
    <location>
        <begin position="314"/>
        <end position="594"/>
    </location>
</feature>
<feature type="transmembrane region" description="Helical" evidence="15">
    <location>
        <begin position="113"/>
        <end position="136"/>
    </location>
</feature>
<dbReference type="CDD" id="cd18605">
    <property type="entry name" value="ABC_6TM_MRP7_D2_like"/>
    <property type="match status" value="1"/>
</dbReference>
<feature type="transmembrane region" description="Helical" evidence="15">
    <location>
        <begin position="421"/>
        <end position="445"/>
    </location>
</feature>
<dbReference type="PROSITE" id="PS50929">
    <property type="entry name" value="ABC_TM1F"/>
    <property type="match status" value="2"/>
</dbReference>
<keyword evidence="7" id="KW-0677">Repeat</keyword>
<keyword evidence="5" id="KW-1003">Cell membrane</keyword>
<feature type="transmembrane region" description="Helical" evidence="15">
    <location>
        <begin position="44"/>
        <end position="67"/>
    </location>
</feature>
<evidence type="ECO:0000256" key="15">
    <source>
        <dbReference type="SAM" id="Phobius"/>
    </source>
</evidence>
<evidence type="ECO:0000256" key="9">
    <source>
        <dbReference type="ARBA" id="ARBA00022840"/>
    </source>
</evidence>
<dbReference type="WBParaSite" id="DME_0000162401-mRNA-1">
    <property type="protein sequence ID" value="DME_0000162401-mRNA-1"/>
    <property type="gene ID" value="DME_0000162401"/>
</dbReference>
<organism evidence="19 21">
    <name type="scientific">Dracunculus medinensis</name>
    <name type="common">Guinea worm</name>
    <dbReference type="NCBI Taxonomy" id="318479"/>
    <lineage>
        <taxon>Eukaryota</taxon>
        <taxon>Metazoa</taxon>
        <taxon>Ecdysozoa</taxon>
        <taxon>Nematoda</taxon>
        <taxon>Chromadorea</taxon>
        <taxon>Rhabditida</taxon>
        <taxon>Spirurina</taxon>
        <taxon>Dracunculoidea</taxon>
        <taxon>Dracunculidae</taxon>
        <taxon>Dracunculus</taxon>
    </lineage>
</organism>
<dbReference type="FunFam" id="3.40.50.300:FF:002145">
    <property type="entry name" value="ABC transporter (MsbA subfamily)"/>
    <property type="match status" value="1"/>
</dbReference>
<dbReference type="InterPro" id="IPR050173">
    <property type="entry name" value="ABC_transporter_C-like"/>
</dbReference>
<dbReference type="GO" id="GO:0005524">
    <property type="term" value="F:ATP binding"/>
    <property type="evidence" value="ECO:0007669"/>
    <property type="project" value="UniProtKB-KW"/>
</dbReference>
<dbReference type="InterPro" id="IPR036640">
    <property type="entry name" value="ABC1_TM_sf"/>
</dbReference>
<evidence type="ECO:0000313" key="19">
    <source>
        <dbReference type="Proteomes" id="UP000038040"/>
    </source>
</evidence>
<dbReference type="EC" id="7.6.2.2" evidence="3"/>
<keyword evidence="10" id="KW-1278">Translocase</keyword>
<dbReference type="SUPFAM" id="SSF90123">
    <property type="entry name" value="ABC transporter transmembrane region"/>
    <property type="match status" value="2"/>
</dbReference>
<feature type="transmembrane region" description="Helical" evidence="15">
    <location>
        <begin position="535"/>
        <end position="558"/>
    </location>
</feature>
<dbReference type="InterPro" id="IPR003593">
    <property type="entry name" value="AAA+_ATPase"/>
</dbReference>
<dbReference type="InterPro" id="IPR017871">
    <property type="entry name" value="ABC_transporter-like_CS"/>
</dbReference>
<keyword evidence="11 15" id="KW-1133">Transmembrane helix</keyword>
<feature type="transmembrane region" description="Helical" evidence="15">
    <location>
        <begin position="451"/>
        <end position="472"/>
    </location>
</feature>
<comment type="catalytic activity">
    <reaction evidence="14">
        <text>ATP + H2O + xenobioticSide 1 = ADP + phosphate + xenobioticSide 2.</text>
        <dbReference type="EC" id="7.6.2.2"/>
    </reaction>
</comment>
<evidence type="ECO:0000256" key="10">
    <source>
        <dbReference type="ARBA" id="ARBA00022967"/>
    </source>
</evidence>
<keyword evidence="9" id="KW-0067">ATP-binding</keyword>
<dbReference type="PANTHER" id="PTHR24223">
    <property type="entry name" value="ATP-BINDING CASSETTE SUB-FAMILY C"/>
    <property type="match status" value="1"/>
</dbReference>
<feature type="transmembrane region" description="Helical" evidence="15">
    <location>
        <begin position="350"/>
        <end position="373"/>
    </location>
</feature>
<evidence type="ECO:0000313" key="18">
    <source>
        <dbReference type="EMBL" id="VDN56011.1"/>
    </source>
</evidence>
<dbReference type="GO" id="GO:0005886">
    <property type="term" value="C:plasma membrane"/>
    <property type="evidence" value="ECO:0007669"/>
    <property type="project" value="UniProtKB-SubCell"/>
</dbReference>
<feature type="transmembrane region" description="Helical" evidence="15">
    <location>
        <begin position="880"/>
        <end position="900"/>
    </location>
</feature>
<dbReference type="Proteomes" id="UP000038040">
    <property type="component" value="Unplaced"/>
</dbReference>
<evidence type="ECO:0000256" key="6">
    <source>
        <dbReference type="ARBA" id="ARBA00022692"/>
    </source>
</evidence>
<dbReference type="OrthoDB" id="6500128at2759"/>
<evidence type="ECO:0000313" key="21">
    <source>
        <dbReference type="WBParaSite" id="DME_0000162401-mRNA-1"/>
    </source>
</evidence>
<evidence type="ECO:0000256" key="4">
    <source>
        <dbReference type="ARBA" id="ARBA00022448"/>
    </source>
</evidence>
<proteinExistence type="inferred from homology"/>
<evidence type="ECO:0000256" key="8">
    <source>
        <dbReference type="ARBA" id="ARBA00022741"/>
    </source>
</evidence>
<dbReference type="InterPro" id="IPR027417">
    <property type="entry name" value="P-loop_NTPase"/>
</dbReference>
<feature type="transmembrane region" description="Helical" evidence="15">
    <location>
        <begin position="313"/>
        <end position="338"/>
    </location>
</feature>
<evidence type="ECO:0000256" key="7">
    <source>
        <dbReference type="ARBA" id="ARBA00022737"/>
    </source>
</evidence>
<evidence type="ECO:0000313" key="20">
    <source>
        <dbReference type="Proteomes" id="UP000274756"/>
    </source>
</evidence>
<dbReference type="GO" id="GO:0008559">
    <property type="term" value="F:ABC-type xenobiotic transporter activity"/>
    <property type="evidence" value="ECO:0007669"/>
    <property type="project" value="UniProtKB-EC"/>
</dbReference>
<dbReference type="FunFam" id="1.20.1560.10:FF:000037">
    <property type="entry name" value="ATP-binding cassette subfamily C member 10"/>
    <property type="match status" value="1"/>
</dbReference>
<feature type="transmembrane region" description="Helical" evidence="15">
    <location>
        <begin position="1049"/>
        <end position="1067"/>
    </location>
</feature>
<gene>
    <name evidence="18" type="ORF">DME_LOCUS5984</name>
</gene>
<reference evidence="21" key="1">
    <citation type="submission" date="2016-03" db="UniProtKB">
        <authorList>
            <consortium name="WormBaseParasite"/>
        </authorList>
    </citation>
    <scope>IDENTIFICATION</scope>
</reference>
<evidence type="ECO:0000256" key="12">
    <source>
        <dbReference type="ARBA" id="ARBA00023136"/>
    </source>
</evidence>
<dbReference type="Pfam" id="PF00664">
    <property type="entry name" value="ABC_membrane"/>
    <property type="match status" value="2"/>
</dbReference>
<dbReference type="GO" id="GO:0016887">
    <property type="term" value="F:ATP hydrolysis activity"/>
    <property type="evidence" value="ECO:0007669"/>
    <property type="project" value="InterPro"/>
</dbReference>
<dbReference type="PROSITE" id="PS00211">
    <property type="entry name" value="ABC_TRANSPORTER_1"/>
    <property type="match status" value="1"/>
</dbReference>
<reference evidence="18 20" key="2">
    <citation type="submission" date="2018-11" db="EMBL/GenBank/DDBJ databases">
        <authorList>
            <consortium name="Pathogen Informatics"/>
        </authorList>
    </citation>
    <scope>NUCLEOTIDE SEQUENCE [LARGE SCALE GENOMIC DNA]</scope>
</reference>
<feature type="transmembrane region" description="Helical" evidence="15">
    <location>
        <begin position="570"/>
        <end position="593"/>
    </location>
</feature>
<sequence>MDEVKTTLEDFAEFCGFNLSATSYFRRFIFKDLNYELRPCAESLLVFIQHFPLFFFSVLAVFSLSFINSVDAATNCEIDEVLENVLRDEFIAKAKTFRRITSDKIWFLMLEKFFLSLVTTIIFGLCVFLGLVSYYKLSSVDLILYSFLCLIWFISSSQCVISLLFTTWTFSIGFFLAYKIAAFSIIFFSVHRWIIYGFNDFRTFLPLSTVPFHCVHLLVLLYEWHMSRKNLSALYSDIEINDTFVSHDNIDEPGNFLSRIFFCWTDSLVQKGYKGQLNEVTDLLALPSSLKVNIVEDEFTESSSTRFAFGIPYFAIGIIKLISDLLVFLGPLLLHSLVVCFEDVKCKEDGYLYSALMVFASFLTAILSTNFNYYVSKIALKIRCAISIALYDKLLRLRLSTLSSFTSGELFNFLSSDVDRIVNFCTSFHSFWSLPMQLSIALYLLYREVGLAFLAGLLASILLVPVNKWITIKIGQLSTKMMDCKDQRVKLVSEMVHSIRTVKLSNWEHELERRITVLRQRELNYLRGRKYLDALCVYLWASAPVLITAAIFAVYTLLLHRELTAAKVFTSLALINILIMPLNAFPWVLSGIVESYVSLKRLNRFFALESIDLASIYSLTTDATQPIQIDGATFYWKSGKSVGNVVGTVVGIFGPVGCGKSTFLLGILGETEIIGEIRIRQNAVREGFAYVSQNCWLQRGTVRENIICYKNFDEMFYKKVVRATALDVDIDGMPGNDEYEIGDGGRTLSGGQRARIALARAVYQDLDVYLLDDPFASVDAKVGNHIWKECIMGMLKRRNKVVFVVSHNAAYLKDADEVIVLDKNGKIAKRGIPSKVLNYSPTQELLSLQAKSYIESNAEHFQSPPEEKQQGKVRLTVYRYYIRAAGIILSSAIILAFTMMQASKNVSDWWLSNCSKKNANLSSIPLRFPDFLWTFQEYSITDWSRTVYFLTVYMILAASNTLFTLIRAFLFAYGGMNAATRLHSILLHRILKAPVQWWENTPSGRIINRLCADIYNIDDSLPFIFNIFLASLFNLFGSVILSFYAVPSLTPIFISLFIIYYLIQRYYRYTTCEVKRLTSISLSPLYNHLMDTISGLSTIRAFRFVESFMVRFRTCLTDNIRAQYSTLASSQWLTVRLQIIGAFMVSAVSLTAVVQHNFYFVDTGFIGLVLMYALTTTNLLNTLLTSFVDCEKEFISVERIAEFIEHTPQEDNFFEKKLLSTVYGEIRFENVALRYSPALPLAIENVSFRIEPGSRIAIVGRTGSGKSSLIQALLRANPICAGKIFIDNVDIYTIELHSLRSLFGIVTQTPFIFSGTLRDNLAFGASLSEDDINKILNVSQLENGANISFGEKQIISICRIVLAHPKIVIFDEATAHMDYAAHSDMNRLVRSLLPSSTVVSILHRTETISDYDNVIFMDKGQVVWQGTPNQLFCDDISIRFNNAV</sequence>
<protein>
    <recommendedName>
        <fullName evidence="3">ABC-type xenobiotic transporter</fullName>
        <ecNumber evidence="3">7.6.2.2</ecNumber>
    </recommendedName>
</protein>
<dbReference type="PANTHER" id="PTHR24223:SF330">
    <property type="entry name" value="ATP-BINDING CASSETTE SUB-FAMILY C MEMBER 10"/>
    <property type="match status" value="1"/>
</dbReference>
<feature type="domain" description="ABC transporter" evidence="16">
    <location>
        <begin position="611"/>
        <end position="849"/>
    </location>
</feature>
<dbReference type="CDD" id="cd18598">
    <property type="entry name" value="ABC_6TM_MRP7_D1_like"/>
    <property type="match status" value="1"/>
</dbReference>